<reference evidence="2" key="2">
    <citation type="submission" date="2018-07" db="EMBL/GenBank/DDBJ databases">
        <authorList>
            <consortium name="NCBI Pathogen Detection Project"/>
        </authorList>
    </citation>
    <scope>NUCLEOTIDE SEQUENCE</scope>
    <source>
        <strain evidence="2">74-85</strain>
    </source>
</reference>
<reference evidence="2" key="1">
    <citation type="journal article" date="2018" name="Genome Biol.">
        <title>SKESA: strategic k-mer extension for scrupulous assemblies.</title>
        <authorList>
            <person name="Souvorov A."/>
            <person name="Agarwala R."/>
            <person name="Lipman D.J."/>
        </authorList>
    </citation>
    <scope>NUCLEOTIDE SEQUENCE</scope>
    <source>
        <strain evidence="2">74-85</strain>
    </source>
</reference>
<evidence type="ECO:0000313" key="2">
    <source>
        <dbReference type="EMBL" id="HAC6521216.1"/>
    </source>
</evidence>
<accession>A0A701UI56</accession>
<name>A0A701UI56_SALHO</name>
<gene>
    <name evidence="2" type="ORF">G0B32_21730</name>
</gene>
<evidence type="ECO:0000256" key="1">
    <source>
        <dbReference type="SAM" id="Phobius"/>
    </source>
</evidence>
<dbReference type="AlphaFoldDB" id="A0A701UI56"/>
<keyword evidence="1" id="KW-0812">Transmembrane</keyword>
<keyword evidence="1" id="KW-1133">Transmembrane helix</keyword>
<sequence length="136" mass="15700">MRPPGYGPVPPHNRQQLMKMMVFLLVVMVAYMAFFRDDGRDAAAATYTAQRINEQDKILVELQSLNDPHVSDFVRDWRYYAPTPSPEQLSELRIIQQNIRNDKSVAEKYTLEWQNKNGFCSKVEGMFGKIECTPGL</sequence>
<feature type="transmembrane region" description="Helical" evidence="1">
    <location>
        <begin position="16"/>
        <end position="34"/>
    </location>
</feature>
<dbReference type="EMBL" id="DAAMGC010000030">
    <property type="protein sequence ID" value="HAC6521216.1"/>
    <property type="molecule type" value="Genomic_DNA"/>
</dbReference>
<protein>
    <submittedName>
        <fullName evidence="2">Uncharacterized protein</fullName>
    </submittedName>
</protein>
<organism evidence="2">
    <name type="scientific">Salmonella enterica subsp. houtenae serovar 45:g,z51:-</name>
    <dbReference type="NCBI Taxonomy" id="1967611"/>
    <lineage>
        <taxon>Bacteria</taxon>
        <taxon>Pseudomonadati</taxon>
        <taxon>Pseudomonadota</taxon>
        <taxon>Gammaproteobacteria</taxon>
        <taxon>Enterobacterales</taxon>
        <taxon>Enterobacteriaceae</taxon>
        <taxon>Salmonella</taxon>
    </lineage>
</organism>
<proteinExistence type="predicted"/>
<keyword evidence="1" id="KW-0472">Membrane</keyword>
<comment type="caution">
    <text evidence="2">The sequence shown here is derived from an EMBL/GenBank/DDBJ whole genome shotgun (WGS) entry which is preliminary data.</text>
</comment>